<name>A0ACC2LD38_PERAE</name>
<comment type="caution">
    <text evidence="1">The sequence shown here is derived from an EMBL/GenBank/DDBJ whole genome shotgun (WGS) entry which is preliminary data.</text>
</comment>
<accession>A0ACC2LD38</accession>
<evidence type="ECO:0000313" key="2">
    <source>
        <dbReference type="Proteomes" id="UP001234297"/>
    </source>
</evidence>
<dbReference type="Proteomes" id="UP001234297">
    <property type="component" value="Chromosome 7"/>
</dbReference>
<organism evidence="1 2">
    <name type="scientific">Persea americana</name>
    <name type="common">Avocado</name>
    <dbReference type="NCBI Taxonomy" id="3435"/>
    <lineage>
        <taxon>Eukaryota</taxon>
        <taxon>Viridiplantae</taxon>
        <taxon>Streptophyta</taxon>
        <taxon>Embryophyta</taxon>
        <taxon>Tracheophyta</taxon>
        <taxon>Spermatophyta</taxon>
        <taxon>Magnoliopsida</taxon>
        <taxon>Magnoliidae</taxon>
        <taxon>Laurales</taxon>
        <taxon>Lauraceae</taxon>
        <taxon>Persea</taxon>
    </lineage>
</organism>
<proteinExistence type="predicted"/>
<reference evidence="1 2" key="1">
    <citation type="journal article" date="2022" name="Hortic Res">
        <title>A haplotype resolved chromosomal level avocado genome allows analysis of novel avocado genes.</title>
        <authorList>
            <person name="Nath O."/>
            <person name="Fletcher S.J."/>
            <person name="Hayward A."/>
            <person name="Shaw L.M."/>
            <person name="Masouleh A.K."/>
            <person name="Furtado A."/>
            <person name="Henry R.J."/>
            <person name="Mitter N."/>
        </authorList>
    </citation>
    <scope>NUCLEOTIDE SEQUENCE [LARGE SCALE GENOMIC DNA]</scope>
    <source>
        <strain evidence="2">cv. Hass</strain>
    </source>
</reference>
<gene>
    <name evidence="1" type="ORF">MRB53_024659</name>
</gene>
<protein>
    <submittedName>
        <fullName evidence="1">Uncharacterized protein</fullName>
    </submittedName>
</protein>
<dbReference type="EMBL" id="CM056815">
    <property type="protein sequence ID" value="KAJ8631336.1"/>
    <property type="molecule type" value="Genomic_DNA"/>
</dbReference>
<sequence>MAATIMDHCRATRFLSEAPAPAPTTAVTGTVETTQMPTEMPAIPNIQFNMPNMAFPPMPDLKFPSMKLPEFDFLSFHIPSIDLASLFSSPDSDQP</sequence>
<evidence type="ECO:0000313" key="1">
    <source>
        <dbReference type="EMBL" id="KAJ8631336.1"/>
    </source>
</evidence>
<keyword evidence="2" id="KW-1185">Reference proteome</keyword>